<dbReference type="RefSeq" id="WP_188716404.1">
    <property type="nucleotide sequence ID" value="NZ_BMIV01000015.1"/>
</dbReference>
<name>A0ABQ1VL49_9RHOB</name>
<proteinExistence type="predicted"/>
<evidence type="ECO:0000256" key="1">
    <source>
        <dbReference type="SAM" id="Coils"/>
    </source>
</evidence>
<keyword evidence="1" id="KW-0175">Coiled coil</keyword>
<sequence length="54" mass="6328">MTVTKEQLLEVLQDIHKHLKEIERMLDEANAEAREHRKQMRVLAQTLADKAKCS</sequence>
<keyword evidence="3" id="KW-1185">Reference proteome</keyword>
<gene>
    <name evidence="2" type="ORF">GCM10011402_32150</name>
</gene>
<protein>
    <submittedName>
        <fullName evidence="2">Uncharacterized protein</fullName>
    </submittedName>
</protein>
<dbReference type="Proteomes" id="UP000640509">
    <property type="component" value="Unassembled WGS sequence"/>
</dbReference>
<feature type="coiled-coil region" evidence="1">
    <location>
        <begin position="5"/>
        <end position="46"/>
    </location>
</feature>
<evidence type="ECO:0000313" key="2">
    <source>
        <dbReference type="EMBL" id="GGF77030.1"/>
    </source>
</evidence>
<comment type="caution">
    <text evidence="2">The sequence shown here is derived from an EMBL/GenBank/DDBJ whole genome shotgun (WGS) entry which is preliminary data.</text>
</comment>
<organism evidence="2 3">
    <name type="scientific">Paracoccus acridae</name>
    <dbReference type="NCBI Taxonomy" id="1795310"/>
    <lineage>
        <taxon>Bacteria</taxon>
        <taxon>Pseudomonadati</taxon>
        <taxon>Pseudomonadota</taxon>
        <taxon>Alphaproteobacteria</taxon>
        <taxon>Rhodobacterales</taxon>
        <taxon>Paracoccaceae</taxon>
        <taxon>Paracoccus</taxon>
    </lineage>
</organism>
<accession>A0ABQ1VL49</accession>
<dbReference type="EMBL" id="BMIV01000015">
    <property type="protein sequence ID" value="GGF77030.1"/>
    <property type="molecule type" value="Genomic_DNA"/>
</dbReference>
<evidence type="ECO:0000313" key="3">
    <source>
        <dbReference type="Proteomes" id="UP000640509"/>
    </source>
</evidence>
<reference evidence="3" key="1">
    <citation type="journal article" date="2019" name="Int. J. Syst. Evol. Microbiol.">
        <title>The Global Catalogue of Microorganisms (GCM) 10K type strain sequencing project: providing services to taxonomists for standard genome sequencing and annotation.</title>
        <authorList>
            <consortium name="The Broad Institute Genomics Platform"/>
            <consortium name="The Broad Institute Genome Sequencing Center for Infectious Disease"/>
            <person name="Wu L."/>
            <person name="Ma J."/>
        </authorList>
    </citation>
    <scope>NUCLEOTIDE SEQUENCE [LARGE SCALE GENOMIC DNA]</scope>
    <source>
        <strain evidence="3">CGMCC 1.15419</strain>
    </source>
</reference>